<proteinExistence type="predicted"/>
<dbReference type="Pfam" id="PF20237">
    <property type="entry name" value="DUF6594"/>
    <property type="match status" value="1"/>
</dbReference>
<evidence type="ECO:0000313" key="3">
    <source>
        <dbReference type="EMBL" id="KAF2013448.1"/>
    </source>
</evidence>
<organism evidence="3 4">
    <name type="scientific">Aaosphaeria arxii CBS 175.79</name>
    <dbReference type="NCBI Taxonomy" id="1450172"/>
    <lineage>
        <taxon>Eukaryota</taxon>
        <taxon>Fungi</taxon>
        <taxon>Dikarya</taxon>
        <taxon>Ascomycota</taxon>
        <taxon>Pezizomycotina</taxon>
        <taxon>Dothideomycetes</taxon>
        <taxon>Pleosporomycetidae</taxon>
        <taxon>Pleosporales</taxon>
        <taxon>Pleosporales incertae sedis</taxon>
        <taxon>Aaosphaeria</taxon>
    </lineage>
</organism>
<evidence type="ECO:0000313" key="4">
    <source>
        <dbReference type="Proteomes" id="UP000799778"/>
    </source>
</evidence>
<reference evidence="3" key="1">
    <citation type="journal article" date="2020" name="Stud. Mycol.">
        <title>101 Dothideomycetes genomes: a test case for predicting lifestyles and emergence of pathogens.</title>
        <authorList>
            <person name="Haridas S."/>
            <person name="Albert R."/>
            <person name="Binder M."/>
            <person name="Bloem J."/>
            <person name="Labutti K."/>
            <person name="Salamov A."/>
            <person name="Andreopoulos B."/>
            <person name="Baker S."/>
            <person name="Barry K."/>
            <person name="Bills G."/>
            <person name="Bluhm B."/>
            <person name="Cannon C."/>
            <person name="Castanera R."/>
            <person name="Culley D."/>
            <person name="Daum C."/>
            <person name="Ezra D."/>
            <person name="Gonzalez J."/>
            <person name="Henrissat B."/>
            <person name="Kuo A."/>
            <person name="Liang C."/>
            <person name="Lipzen A."/>
            <person name="Lutzoni F."/>
            <person name="Magnuson J."/>
            <person name="Mondo S."/>
            <person name="Nolan M."/>
            <person name="Ohm R."/>
            <person name="Pangilinan J."/>
            <person name="Park H.-J."/>
            <person name="Ramirez L."/>
            <person name="Alfaro M."/>
            <person name="Sun H."/>
            <person name="Tritt A."/>
            <person name="Yoshinaga Y."/>
            <person name="Zwiers L.-H."/>
            <person name="Turgeon B."/>
            <person name="Goodwin S."/>
            <person name="Spatafora J."/>
            <person name="Crous P."/>
            <person name="Grigoriev I."/>
        </authorList>
    </citation>
    <scope>NUCLEOTIDE SEQUENCE</scope>
    <source>
        <strain evidence="3">CBS 175.79</strain>
    </source>
</reference>
<dbReference type="RefSeq" id="XP_033381787.1">
    <property type="nucleotide sequence ID" value="XM_033526036.1"/>
</dbReference>
<keyword evidence="1" id="KW-0472">Membrane</keyword>
<keyword evidence="1" id="KW-1133">Transmembrane helix</keyword>
<evidence type="ECO:0000256" key="1">
    <source>
        <dbReference type="SAM" id="Phobius"/>
    </source>
</evidence>
<dbReference type="PANTHER" id="PTHR34502">
    <property type="entry name" value="DUF6594 DOMAIN-CONTAINING PROTEIN-RELATED"/>
    <property type="match status" value="1"/>
</dbReference>
<feature type="transmembrane region" description="Helical" evidence="1">
    <location>
        <begin position="275"/>
        <end position="294"/>
    </location>
</feature>
<dbReference type="EMBL" id="ML978071">
    <property type="protein sequence ID" value="KAF2013448.1"/>
    <property type="molecule type" value="Genomic_DNA"/>
</dbReference>
<feature type="transmembrane region" description="Helical" evidence="1">
    <location>
        <begin position="249"/>
        <end position="269"/>
    </location>
</feature>
<keyword evidence="4" id="KW-1185">Reference proteome</keyword>
<dbReference type="GeneID" id="54283433"/>
<feature type="transmembrane region" description="Helical" evidence="1">
    <location>
        <begin position="220"/>
        <end position="242"/>
    </location>
</feature>
<dbReference type="Proteomes" id="UP000799778">
    <property type="component" value="Unassembled WGS sequence"/>
</dbReference>
<dbReference type="InterPro" id="IPR046529">
    <property type="entry name" value="DUF6594"/>
</dbReference>
<sequence length="298" mass="34119">MPDIENAESLLELHEKFYKNVANYPAIPKFRLFGAQWAKRLHDHVAEVLERQKAVDEALVCLSVNGSKSLTTFTCPRRDVRKKIKENKDGLGLLWQRVENAWKEYDGSLREYAQDLCLVGEIYRLPAQHPYFGEFLTYYRSLFDKSGVYRPTGESSKDYEDKTAEDFCSILDTGKNDVLTNFYINHSKWFENHIWSFFRRGAAKGTMETSVGLDTIRMTVDFIVCTFIPILMMVTMFVLTSIRSLKPRIAVSGGIGWVFAFAAIVLSQQHSRSEMFNYTAAFFAVVAVFVGVTTDSTR</sequence>
<dbReference type="AlphaFoldDB" id="A0A6A5XJJ4"/>
<feature type="domain" description="DUF6594" evidence="2">
    <location>
        <begin position="17"/>
        <end position="286"/>
    </location>
</feature>
<accession>A0A6A5XJJ4</accession>
<keyword evidence="1" id="KW-0812">Transmembrane</keyword>
<dbReference type="PANTHER" id="PTHR34502:SF4">
    <property type="entry name" value="DUF6594 DOMAIN-CONTAINING PROTEIN"/>
    <property type="match status" value="1"/>
</dbReference>
<gene>
    <name evidence="3" type="ORF">BU24DRAFT_411185</name>
</gene>
<protein>
    <recommendedName>
        <fullName evidence="2">DUF6594 domain-containing protein</fullName>
    </recommendedName>
</protein>
<name>A0A6A5XJJ4_9PLEO</name>
<evidence type="ECO:0000259" key="2">
    <source>
        <dbReference type="Pfam" id="PF20237"/>
    </source>
</evidence>
<dbReference type="OrthoDB" id="3793504at2759"/>